<dbReference type="GeneID" id="63843812"/>
<dbReference type="EMBL" id="ML976614">
    <property type="protein sequence ID" value="KAF1849619.1"/>
    <property type="molecule type" value="Genomic_DNA"/>
</dbReference>
<keyword evidence="2" id="KW-1185">Reference proteome</keyword>
<proteinExistence type="predicted"/>
<dbReference type="OrthoDB" id="5230585at2759"/>
<reference evidence="1" key="1">
    <citation type="submission" date="2020-01" db="EMBL/GenBank/DDBJ databases">
        <authorList>
            <consortium name="DOE Joint Genome Institute"/>
            <person name="Haridas S."/>
            <person name="Albert R."/>
            <person name="Binder M."/>
            <person name="Bloem J."/>
            <person name="Labutti K."/>
            <person name="Salamov A."/>
            <person name="Andreopoulos B."/>
            <person name="Baker S.E."/>
            <person name="Barry K."/>
            <person name="Bills G."/>
            <person name="Bluhm B.H."/>
            <person name="Cannon C."/>
            <person name="Castanera R."/>
            <person name="Culley D.E."/>
            <person name="Daum C."/>
            <person name="Ezra D."/>
            <person name="Gonzalez J.B."/>
            <person name="Henrissat B."/>
            <person name="Kuo A."/>
            <person name="Liang C."/>
            <person name="Lipzen A."/>
            <person name="Lutzoni F."/>
            <person name="Magnuson J."/>
            <person name="Mondo S."/>
            <person name="Nolan M."/>
            <person name="Ohm R."/>
            <person name="Pangilinan J."/>
            <person name="Park H.-J."/>
            <person name="Ramirez L."/>
            <person name="Alfaro M."/>
            <person name="Sun H."/>
            <person name="Tritt A."/>
            <person name="Yoshinaga Y."/>
            <person name="Zwiers L.-H."/>
            <person name="Turgeon B.G."/>
            <person name="Goodwin S.B."/>
            <person name="Spatafora J.W."/>
            <person name="Crous P.W."/>
            <person name="Grigoriev I.V."/>
        </authorList>
    </citation>
    <scope>NUCLEOTIDE SEQUENCE</scope>
    <source>
        <strain evidence="1">CBS 394.84</strain>
    </source>
</reference>
<name>A0A9P4LCY4_9PLEO</name>
<dbReference type="Proteomes" id="UP000800039">
    <property type="component" value="Unassembled WGS sequence"/>
</dbReference>
<dbReference type="AlphaFoldDB" id="A0A9P4LCY4"/>
<protein>
    <submittedName>
        <fullName evidence="1">Uncharacterized protein</fullName>
    </submittedName>
</protein>
<sequence>MPMPIIFQDPLYQENETKFLHKFANRKRLPVTFVNHPQALLQVDAHTLVIAYNSSALPIRQLIVDITHPYKGPTGFLCWTIPPISSLEQELDVAKESPLDLVNSRVASMEKDYNMKAICTVDQWASTLYLKQK</sequence>
<comment type="caution">
    <text evidence="1">The sequence shown here is derived from an EMBL/GenBank/DDBJ whole genome shotgun (WGS) entry which is preliminary data.</text>
</comment>
<organism evidence="1 2">
    <name type="scientific">Cucurbitaria berberidis CBS 394.84</name>
    <dbReference type="NCBI Taxonomy" id="1168544"/>
    <lineage>
        <taxon>Eukaryota</taxon>
        <taxon>Fungi</taxon>
        <taxon>Dikarya</taxon>
        <taxon>Ascomycota</taxon>
        <taxon>Pezizomycotina</taxon>
        <taxon>Dothideomycetes</taxon>
        <taxon>Pleosporomycetidae</taxon>
        <taxon>Pleosporales</taxon>
        <taxon>Pleosporineae</taxon>
        <taxon>Cucurbitariaceae</taxon>
        <taxon>Cucurbitaria</taxon>
    </lineage>
</organism>
<gene>
    <name evidence="1" type="ORF">K460DRAFT_1123</name>
</gene>
<evidence type="ECO:0000313" key="1">
    <source>
        <dbReference type="EMBL" id="KAF1849619.1"/>
    </source>
</evidence>
<dbReference type="RefSeq" id="XP_040792182.1">
    <property type="nucleotide sequence ID" value="XM_040926561.1"/>
</dbReference>
<evidence type="ECO:0000313" key="2">
    <source>
        <dbReference type="Proteomes" id="UP000800039"/>
    </source>
</evidence>
<accession>A0A9P4LCY4</accession>